<dbReference type="AlphaFoldDB" id="A0A6A5KAH4"/>
<proteinExistence type="predicted"/>
<name>A0A6A5KAH4_9PLEO</name>
<dbReference type="EMBL" id="ML975355">
    <property type="protein sequence ID" value="KAF1831762.1"/>
    <property type="molecule type" value="Genomic_DNA"/>
</dbReference>
<keyword evidence="2" id="KW-1185">Reference proteome</keyword>
<protein>
    <submittedName>
        <fullName evidence="1">Uncharacterized protein</fullName>
    </submittedName>
</protein>
<reference evidence="1" key="1">
    <citation type="submission" date="2020-01" db="EMBL/GenBank/DDBJ databases">
        <authorList>
            <consortium name="DOE Joint Genome Institute"/>
            <person name="Haridas S."/>
            <person name="Albert R."/>
            <person name="Binder M."/>
            <person name="Bloem J."/>
            <person name="Labutti K."/>
            <person name="Salamov A."/>
            <person name="Andreopoulos B."/>
            <person name="Baker S.E."/>
            <person name="Barry K."/>
            <person name="Bills G."/>
            <person name="Bluhm B.H."/>
            <person name="Cannon C."/>
            <person name="Castanera R."/>
            <person name="Culley D.E."/>
            <person name="Daum C."/>
            <person name="Ezra D."/>
            <person name="Gonzalez J.B."/>
            <person name="Henrissat B."/>
            <person name="Kuo A."/>
            <person name="Liang C."/>
            <person name="Lipzen A."/>
            <person name="Lutzoni F."/>
            <person name="Magnuson J."/>
            <person name="Mondo S."/>
            <person name="Nolan M."/>
            <person name="Ohm R."/>
            <person name="Pangilinan J."/>
            <person name="Park H.-J."/>
            <person name="Ramirez L."/>
            <person name="Alfaro M."/>
            <person name="Sun H."/>
            <person name="Tritt A."/>
            <person name="Yoshinaga Y."/>
            <person name="Zwiers L.-H."/>
            <person name="Turgeon B.G."/>
            <person name="Goodwin S.B."/>
            <person name="Spatafora J.W."/>
            <person name="Crous P.W."/>
            <person name="Grigoriev I.V."/>
        </authorList>
    </citation>
    <scope>NUCLEOTIDE SEQUENCE</scope>
    <source>
        <strain evidence="1">P77</strain>
    </source>
</reference>
<gene>
    <name evidence="1" type="ORF">BDW02DRAFT_504553</name>
</gene>
<dbReference type="Proteomes" id="UP000800040">
    <property type="component" value="Unassembled WGS sequence"/>
</dbReference>
<accession>A0A6A5KAH4</accession>
<evidence type="ECO:0000313" key="1">
    <source>
        <dbReference type="EMBL" id="KAF1831762.1"/>
    </source>
</evidence>
<evidence type="ECO:0000313" key="2">
    <source>
        <dbReference type="Proteomes" id="UP000800040"/>
    </source>
</evidence>
<dbReference type="OrthoDB" id="3683242at2759"/>
<sequence length="155" mass="17380">MPRTPRTCYTARELGAILEGLDTLRMCSEHWSSPPSNLDSMLDFMHNLDHRRQCALTKVISIVLGTQDWPGFEEEALENEDFEISVLAWVVALGPRGLVLGRLEGKNVAATLLAAEEKWIVGHEEKDGYARKKQALRCFAEGVLKWRATVAEGGW</sequence>
<organism evidence="1 2">
    <name type="scientific">Decorospora gaudefroyi</name>
    <dbReference type="NCBI Taxonomy" id="184978"/>
    <lineage>
        <taxon>Eukaryota</taxon>
        <taxon>Fungi</taxon>
        <taxon>Dikarya</taxon>
        <taxon>Ascomycota</taxon>
        <taxon>Pezizomycotina</taxon>
        <taxon>Dothideomycetes</taxon>
        <taxon>Pleosporomycetidae</taxon>
        <taxon>Pleosporales</taxon>
        <taxon>Pleosporineae</taxon>
        <taxon>Pleosporaceae</taxon>
        <taxon>Decorospora</taxon>
    </lineage>
</organism>